<accession>A0A6J2Y4H0</accession>
<name>A0A6J2Y4H0_SITOR</name>
<dbReference type="Pfam" id="PF07051">
    <property type="entry name" value="OCIA"/>
    <property type="match status" value="1"/>
</dbReference>
<dbReference type="PANTHER" id="PTHR13336:SF3">
    <property type="entry name" value="OCIA DOMAIN-CONTAINING PROTEIN 1"/>
    <property type="match status" value="1"/>
</dbReference>
<protein>
    <submittedName>
        <fullName evidence="4">OCIA domain-containing protein 1</fullName>
    </submittedName>
</protein>
<dbReference type="RefSeq" id="XP_030758171.1">
    <property type="nucleotide sequence ID" value="XM_030902311.1"/>
</dbReference>
<sequence length="256" mass="29347">MNPNDARERTTPFPGPDARNKPQPYKFTPDEIRVLRECNKESFYQRCIPFSILLGGGTYFGVKTGRFAPHPRFGAYPKVTVAALIGYFLGKFSYHQKCTEKFMSLPNSQIGRMLKARKEGTLQENLESGYTPAISLSPFSGMSETYTDISPPNRDFDYDTRPPPEGLDDSFRPSVDNPIVIREEEMPPEQKHETTYEELRKKNREEYEQRRILNARDPSRTASPQPSQRPPLRNEDVNEESKKASGLKNKYGDVWG</sequence>
<feature type="compositionally biased region" description="Basic and acidic residues" evidence="1">
    <location>
        <begin position="232"/>
        <end position="243"/>
    </location>
</feature>
<feature type="region of interest" description="Disordered" evidence="1">
    <location>
        <begin position="1"/>
        <end position="25"/>
    </location>
</feature>
<dbReference type="PANTHER" id="PTHR13336">
    <property type="entry name" value="OVARIAN CARCINOMA IMMUNOREACTIVE ANTIGEN"/>
    <property type="match status" value="1"/>
</dbReference>
<evidence type="ECO:0000313" key="4">
    <source>
        <dbReference type="RefSeq" id="XP_030758171.1"/>
    </source>
</evidence>
<evidence type="ECO:0000259" key="2">
    <source>
        <dbReference type="Pfam" id="PF07051"/>
    </source>
</evidence>
<dbReference type="Proteomes" id="UP000504635">
    <property type="component" value="Unplaced"/>
</dbReference>
<feature type="compositionally biased region" description="Basic and acidic residues" evidence="1">
    <location>
        <begin position="1"/>
        <end position="10"/>
    </location>
</feature>
<dbReference type="GeneID" id="115883888"/>
<dbReference type="KEGG" id="soy:115883888"/>
<dbReference type="OrthoDB" id="6513616at2759"/>
<evidence type="ECO:0000313" key="3">
    <source>
        <dbReference type="Proteomes" id="UP000504635"/>
    </source>
</evidence>
<dbReference type="InterPro" id="IPR040187">
    <property type="entry name" value="OCAD1/2"/>
</dbReference>
<organism evidence="3 4">
    <name type="scientific">Sitophilus oryzae</name>
    <name type="common">Rice weevil</name>
    <name type="synonym">Curculio oryzae</name>
    <dbReference type="NCBI Taxonomy" id="7048"/>
    <lineage>
        <taxon>Eukaryota</taxon>
        <taxon>Metazoa</taxon>
        <taxon>Ecdysozoa</taxon>
        <taxon>Arthropoda</taxon>
        <taxon>Hexapoda</taxon>
        <taxon>Insecta</taxon>
        <taxon>Pterygota</taxon>
        <taxon>Neoptera</taxon>
        <taxon>Endopterygota</taxon>
        <taxon>Coleoptera</taxon>
        <taxon>Polyphaga</taxon>
        <taxon>Cucujiformia</taxon>
        <taxon>Curculionidae</taxon>
        <taxon>Dryophthorinae</taxon>
        <taxon>Sitophilus</taxon>
    </lineage>
</organism>
<dbReference type="InterPro" id="IPR009764">
    <property type="entry name" value="OCIA_dom"/>
</dbReference>
<reference evidence="4" key="1">
    <citation type="submission" date="2025-08" db="UniProtKB">
        <authorList>
            <consortium name="RefSeq"/>
        </authorList>
    </citation>
    <scope>IDENTIFICATION</scope>
    <source>
        <tissue evidence="4">Gonads</tissue>
    </source>
</reference>
<dbReference type="InParanoid" id="A0A6J2Y4H0"/>
<feature type="compositionally biased region" description="Basic and acidic residues" evidence="1">
    <location>
        <begin position="181"/>
        <end position="211"/>
    </location>
</feature>
<proteinExistence type="predicted"/>
<evidence type="ECO:0000256" key="1">
    <source>
        <dbReference type="SAM" id="MobiDB-lite"/>
    </source>
</evidence>
<feature type="region of interest" description="Disordered" evidence="1">
    <location>
        <begin position="142"/>
        <end position="256"/>
    </location>
</feature>
<dbReference type="CTD" id="37637"/>
<dbReference type="FunCoup" id="A0A6J2Y4H0">
    <property type="interactions" value="2001"/>
</dbReference>
<dbReference type="GO" id="GO:0005768">
    <property type="term" value="C:endosome"/>
    <property type="evidence" value="ECO:0007669"/>
    <property type="project" value="TreeGrafter"/>
</dbReference>
<gene>
    <name evidence="4" type="primary">LOC115883888</name>
</gene>
<keyword evidence="3" id="KW-1185">Reference proteome</keyword>
<feature type="domain" description="OCIA" evidence="2">
    <location>
        <begin position="24"/>
        <end position="109"/>
    </location>
</feature>
<dbReference type="AlphaFoldDB" id="A0A6J2Y4H0"/>